<sequence length="272" mass="28534">MLVKLLSFVAFGASCVLASATPTVPASLNPPASVLVSSYHPVSQIAARGLSNAKRLASGLPLKPPSRRRRPFVARAQPSGVVLTQGYILAKDGDGNPVGYVNKAQNAYGEYVVDTDDTDPNDRLIVAIYLADAPSGTANIQTINGPDADLPFFGGIVGYASTSNDFNPLSFNYAFVGGTAPTPPNSPAISGSNTYSKRTNDQKAFESAIWTLDGNTYQLTPQWINSDGSSPTTYLGLSNGIVTLTGDIDAFVNSFGPANWVTFYFVPGSAPA</sequence>
<protein>
    <submittedName>
        <fullName evidence="2">Uncharacterized protein</fullName>
    </submittedName>
</protein>
<gene>
    <name evidence="2" type="ORF">DXG03_004376</name>
</gene>
<feature type="signal peptide" evidence="1">
    <location>
        <begin position="1"/>
        <end position="20"/>
    </location>
</feature>
<dbReference type="Proteomes" id="UP000775547">
    <property type="component" value="Unassembled WGS sequence"/>
</dbReference>
<dbReference type="OrthoDB" id="4584900at2759"/>
<reference evidence="2" key="2">
    <citation type="submission" date="2021-10" db="EMBL/GenBank/DDBJ databases">
        <title>Phylogenomics reveals ancestral predisposition of the termite-cultivated fungus Termitomyces towards a domesticated lifestyle.</title>
        <authorList>
            <person name="Auxier B."/>
            <person name="Grum-Grzhimaylo A."/>
            <person name="Cardenas M.E."/>
            <person name="Lodge J.D."/>
            <person name="Laessoe T."/>
            <person name="Pedersen O."/>
            <person name="Smith M.E."/>
            <person name="Kuyper T.W."/>
            <person name="Franco-Molano E.A."/>
            <person name="Baroni T.J."/>
            <person name="Aanen D.K."/>
        </authorList>
    </citation>
    <scope>NUCLEOTIDE SEQUENCE</scope>
    <source>
        <strain evidence="2">AP01</strain>
        <tissue evidence="2">Mycelium</tissue>
    </source>
</reference>
<comment type="caution">
    <text evidence="2">The sequence shown here is derived from an EMBL/GenBank/DDBJ whole genome shotgun (WGS) entry which is preliminary data.</text>
</comment>
<name>A0A9P7GFP5_9AGAR</name>
<evidence type="ECO:0000313" key="3">
    <source>
        <dbReference type="Proteomes" id="UP000775547"/>
    </source>
</evidence>
<keyword evidence="1" id="KW-0732">Signal</keyword>
<evidence type="ECO:0000256" key="1">
    <source>
        <dbReference type="SAM" id="SignalP"/>
    </source>
</evidence>
<feature type="chain" id="PRO_5040512017" evidence="1">
    <location>
        <begin position="21"/>
        <end position="272"/>
    </location>
</feature>
<dbReference type="PROSITE" id="PS51257">
    <property type="entry name" value="PROKAR_LIPOPROTEIN"/>
    <property type="match status" value="1"/>
</dbReference>
<accession>A0A9P7GFP5</accession>
<dbReference type="AlphaFoldDB" id="A0A9P7GFP5"/>
<proteinExistence type="predicted"/>
<organism evidence="2 3">
    <name type="scientific">Asterophora parasitica</name>
    <dbReference type="NCBI Taxonomy" id="117018"/>
    <lineage>
        <taxon>Eukaryota</taxon>
        <taxon>Fungi</taxon>
        <taxon>Dikarya</taxon>
        <taxon>Basidiomycota</taxon>
        <taxon>Agaricomycotina</taxon>
        <taxon>Agaricomycetes</taxon>
        <taxon>Agaricomycetidae</taxon>
        <taxon>Agaricales</taxon>
        <taxon>Tricholomatineae</taxon>
        <taxon>Lyophyllaceae</taxon>
        <taxon>Asterophora</taxon>
    </lineage>
</organism>
<dbReference type="EMBL" id="JABCKV010000026">
    <property type="protein sequence ID" value="KAG5646137.1"/>
    <property type="molecule type" value="Genomic_DNA"/>
</dbReference>
<reference evidence="2" key="1">
    <citation type="submission" date="2020-07" db="EMBL/GenBank/DDBJ databases">
        <authorList>
            <person name="Nieuwenhuis M."/>
            <person name="Van De Peppel L.J.J."/>
        </authorList>
    </citation>
    <scope>NUCLEOTIDE SEQUENCE</scope>
    <source>
        <strain evidence="2">AP01</strain>
        <tissue evidence="2">Mycelium</tissue>
    </source>
</reference>
<keyword evidence="3" id="KW-1185">Reference proteome</keyword>
<evidence type="ECO:0000313" key="2">
    <source>
        <dbReference type="EMBL" id="KAG5646137.1"/>
    </source>
</evidence>